<feature type="transmembrane region" description="Helical" evidence="10">
    <location>
        <begin position="196"/>
        <end position="212"/>
    </location>
</feature>
<evidence type="ECO:0000256" key="3">
    <source>
        <dbReference type="ARBA" id="ARBA00022448"/>
    </source>
</evidence>
<dbReference type="GO" id="GO:0006906">
    <property type="term" value="P:vesicle fusion"/>
    <property type="evidence" value="ECO:0007669"/>
    <property type="project" value="TreeGrafter"/>
</dbReference>
<evidence type="ECO:0000256" key="4">
    <source>
        <dbReference type="ARBA" id="ARBA00022692"/>
    </source>
</evidence>
<keyword evidence="8 10" id="KW-0472">Membrane</keyword>
<dbReference type="PIRSF" id="PIRSF027109">
    <property type="entry name" value="Golgi_SNARE"/>
    <property type="match status" value="1"/>
</dbReference>
<dbReference type="PANTHER" id="PTHR21094:SF2">
    <property type="entry name" value="GOLGI SNAP RECEPTOR COMPLEX MEMBER 1"/>
    <property type="match status" value="1"/>
</dbReference>
<evidence type="ECO:0000256" key="8">
    <source>
        <dbReference type="ARBA" id="ARBA00023136"/>
    </source>
</evidence>
<dbReference type="AlphaFoldDB" id="A0A9W4XCA9"/>
<comment type="caution">
    <text evidence="11">The sequence shown here is derived from an EMBL/GenBank/DDBJ whole genome shotgun (WGS) entry which is preliminary data.</text>
</comment>
<evidence type="ECO:0000256" key="9">
    <source>
        <dbReference type="SAM" id="Coils"/>
    </source>
</evidence>
<keyword evidence="12" id="KW-1185">Reference proteome</keyword>
<dbReference type="OrthoDB" id="422156at2759"/>
<evidence type="ECO:0000256" key="1">
    <source>
        <dbReference type="ARBA" id="ARBA00004409"/>
    </source>
</evidence>
<gene>
    <name evidence="11" type="ORF">CANVERA_P4833</name>
</gene>
<dbReference type="GO" id="GO:0005484">
    <property type="term" value="F:SNAP receptor activity"/>
    <property type="evidence" value="ECO:0007669"/>
    <property type="project" value="TreeGrafter"/>
</dbReference>
<dbReference type="GO" id="GO:0015031">
    <property type="term" value="P:protein transport"/>
    <property type="evidence" value="ECO:0007669"/>
    <property type="project" value="UniProtKB-KW"/>
</dbReference>
<sequence>MSSSTFSQIRQQIINYEKGTESTLSKYSQIDPIDDETETTTKIEELLEKREGLISKLNRIHETDPSLSTSKLQQLSRHKEILNDHKLQYVKITDKLNEERNKNNLLNNIHSDLNKRREREREINGNDYINEESQRVDSLNSFADRLLNNAYLTRDELLNQRQFLNNASNSMLSMLQQVPGLNVLISKINSRRKRDTLIIATVISICIVLLFFV</sequence>
<name>A0A9W4XCA9_9ASCO</name>
<keyword evidence="9" id="KW-0175">Coiled coil</keyword>
<dbReference type="PANTHER" id="PTHR21094">
    <property type="entry name" value="GOS-28 SNARE- RELATED"/>
    <property type="match status" value="1"/>
</dbReference>
<dbReference type="Proteomes" id="UP001152885">
    <property type="component" value="Unassembled WGS sequence"/>
</dbReference>
<evidence type="ECO:0000313" key="12">
    <source>
        <dbReference type="Proteomes" id="UP001152885"/>
    </source>
</evidence>
<feature type="coiled-coil region" evidence="9">
    <location>
        <begin position="43"/>
        <end position="116"/>
    </location>
</feature>
<evidence type="ECO:0000256" key="7">
    <source>
        <dbReference type="ARBA" id="ARBA00023034"/>
    </source>
</evidence>
<evidence type="ECO:0000256" key="10">
    <source>
        <dbReference type="SAM" id="Phobius"/>
    </source>
</evidence>
<evidence type="ECO:0000256" key="6">
    <source>
        <dbReference type="ARBA" id="ARBA00022989"/>
    </source>
</evidence>
<dbReference type="GO" id="GO:0031201">
    <property type="term" value="C:SNARE complex"/>
    <property type="evidence" value="ECO:0007669"/>
    <property type="project" value="TreeGrafter"/>
</dbReference>
<keyword evidence="6 10" id="KW-1133">Transmembrane helix</keyword>
<dbReference type="InterPro" id="IPR023601">
    <property type="entry name" value="Golgi_SNAP_su1"/>
</dbReference>
<dbReference type="EMBL" id="CANTUO010000006">
    <property type="protein sequence ID" value="CAI5760323.1"/>
    <property type="molecule type" value="Genomic_DNA"/>
</dbReference>
<dbReference type="GO" id="GO:0006888">
    <property type="term" value="P:endoplasmic reticulum to Golgi vesicle-mediated transport"/>
    <property type="evidence" value="ECO:0007669"/>
    <property type="project" value="InterPro"/>
</dbReference>
<keyword evidence="7" id="KW-0333">Golgi apparatus</keyword>
<evidence type="ECO:0000256" key="5">
    <source>
        <dbReference type="ARBA" id="ARBA00022927"/>
    </source>
</evidence>
<evidence type="ECO:0000256" key="2">
    <source>
        <dbReference type="ARBA" id="ARBA00008473"/>
    </source>
</evidence>
<organism evidence="11 12">
    <name type="scientific">Candida verbasci</name>
    <dbReference type="NCBI Taxonomy" id="1227364"/>
    <lineage>
        <taxon>Eukaryota</taxon>
        <taxon>Fungi</taxon>
        <taxon>Dikarya</taxon>
        <taxon>Ascomycota</taxon>
        <taxon>Saccharomycotina</taxon>
        <taxon>Pichiomycetes</taxon>
        <taxon>Debaryomycetaceae</taxon>
        <taxon>Candida/Lodderomyces clade</taxon>
        <taxon>Candida</taxon>
    </lineage>
</organism>
<dbReference type="GO" id="GO:0005801">
    <property type="term" value="C:cis-Golgi network"/>
    <property type="evidence" value="ECO:0007669"/>
    <property type="project" value="InterPro"/>
</dbReference>
<keyword evidence="4 10" id="KW-0812">Transmembrane</keyword>
<accession>A0A9W4XCA9</accession>
<comment type="similarity">
    <text evidence="2">Belongs to the GOSR1 family.</text>
</comment>
<dbReference type="GO" id="GO:0000139">
    <property type="term" value="C:Golgi membrane"/>
    <property type="evidence" value="ECO:0007669"/>
    <property type="project" value="UniProtKB-SubCell"/>
</dbReference>
<keyword evidence="5" id="KW-0653">Protein transport</keyword>
<dbReference type="GO" id="GO:0005797">
    <property type="term" value="C:Golgi medial cisterna"/>
    <property type="evidence" value="ECO:0007669"/>
    <property type="project" value="TreeGrafter"/>
</dbReference>
<dbReference type="GO" id="GO:0048219">
    <property type="term" value="P:inter-Golgi cisterna vesicle-mediated transport"/>
    <property type="evidence" value="ECO:0007669"/>
    <property type="project" value="TreeGrafter"/>
</dbReference>
<evidence type="ECO:0000313" key="11">
    <source>
        <dbReference type="EMBL" id="CAI5760323.1"/>
    </source>
</evidence>
<keyword evidence="3" id="KW-0813">Transport</keyword>
<protein>
    <recommendedName>
        <fullName evidence="13">Golgi SNAP receptor complex member 1</fullName>
    </recommendedName>
</protein>
<reference evidence="11" key="1">
    <citation type="submission" date="2022-12" db="EMBL/GenBank/DDBJ databases">
        <authorList>
            <person name="Brejova B."/>
        </authorList>
    </citation>
    <scope>NUCLEOTIDE SEQUENCE</scope>
</reference>
<comment type="subcellular location">
    <subcellularLocation>
        <location evidence="1">Golgi apparatus membrane</location>
        <topology evidence="1">Single-pass type IV membrane protein</topology>
    </subcellularLocation>
</comment>
<proteinExistence type="inferred from homology"/>
<evidence type="ECO:0008006" key="13">
    <source>
        <dbReference type="Google" id="ProtNLM"/>
    </source>
</evidence>